<comment type="subcellular location">
    <subcellularLocation>
        <location evidence="1">Cell membrane</location>
        <topology evidence="1">Multi-pass membrane protein</topology>
    </subcellularLocation>
</comment>
<evidence type="ECO:0000256" key="4">
    <source>
        <dbReference type="ARBA" id="ARBA00022989"/>
    </source>
</evidence>
<keyword evidence="5 6" id="KW-0472">Membrane</keyword>
<dbReference type="InterPro" id="IPR022791">
    <property type="entry name" value="L-PG_synthase/AglD"/>
</dbReference>
<dbReference type="EMBL" id="BARV01041272">
    <property type="protein sequence ID" value="GAI49186.1"/>
    <property type="molecule type" value="Genomic_DNA"/>
</dbReference>
<evidence type="ECO:0000313" key="7">
    <source>
        <dbReference type="EMBL" id="GAI49186.1"/>
    </source>
</evidence>
<evidence type="ECO:0000256" key="1">
    <source>
        <dbReference type="ARBA" id="ARBA00004651"/>
    </source>
</evidence>
<name>X1Q352_9ZZZZ</name>
<gene>
    <name evidence="7" type="ORF">S06H3_62545</name>
</gene>
<evidence type="ECO:0000256" key="2">
    <source>
        <dbReference type="ARBA" id="ARBA00022475"/>
    </source>
</evidence>
<evidence type="ECO:0000256" key="3">
    <source>
        <dbReference type="ARBA" id="ARBA00022692"/>
    </source>
</evidence>
<feature type="transmembrane region" description="Helical" evidence="6">
    <location>
        <begin position="61"/>
        <end position="87"/>
    </location>
</feature>
<keyword evidence="4 6" id="KW-1133">Transmembrane helix</keyword>
<evidence type="ECO:0000256" key="5">
    <source>
        <dbReference type="ARBA" id="ARBA00023136"/>
    </source>
</evidence>
<sequence length="99" mass="10537">IIYILSARGANVTAPLGVFVWLCAVIYVLGRVPISVANLGVREATLVGLLGIYGVEKSQALLMAMILFSALIVMAVIGAIFQLFWAVSTKKSNPMLNNA</sequence>
<dbReference type="AlphaFoldDB" id="X1Q352"/>
<feature type="non-terminal residue" evidence="7">
    <location>
        <position position="1"/>
    </location>
</feature>
<accession>X1Q352</accession>
<keyword evidence="2" id="KW-1003">Cell membrane</keyword>
<comment type="caution">
    <text evidence="7">The sequence shown here is derived from an EMBL/GenBank/DDBJ whole genome shotgun (WGS) entry which is preliminary data.</text>
</comment>
<protein>
    <submittedName>
        <fullName evidence="7">Uncharacterized protein</fullName>
    </submittedName>
</protein>
<evidence type="ECO:0000256" key="6">
    <source>
        <dbReference type="SAM" id="Phobius"/>
    </source>
</evidence>
<dbReference type="GO" id="GO:0005886">
    <property type="term" value="C:plasma membrane"/>
    <property type="evidence" value="ECO:0007669"/>
    <property type="project" value="UniProtKB-SubCell"/>
</dbReference>
<keyword evidence="3 6" id="KW-0812">Transmembrane</keyword>
<proteinExistence type="predicted"/>
<organism evidence="7">
    <name type="scientific">marine sediment metagenome</name>
    <dbReference type="NCBI Taxonomy" id="412755"/>
    <lineage>
        <taxon>unclassified sequences</taxon>
        <taxon>metagenomes</taxon>
        <taxon>ecological metagenomes</taxon>
    </lineage>
</organism>
<dbReference type="Pfam" id="PF03706">
    <property type="entry name" value="LPG_synthase_TM"/>
    <property type="match status" value="1"/>
</dbReference>
<feature type="transmembrane region" description="Helical" evidence="6">
    <location>
        <begin position="12"/>
        <end position="29"/>
    </location>
</feature>
<reference evidence="7" key="1">
    <citation type="journal article" date="2014" name="Front. Microbiol.">
        <title>High frequency of phylogenetically diverse reductive dehalogenase-homologous genes in deep subseafloor sedimentary metagenomes.</title>
        <authorList>
            <person name="Kawai M."/>
            <person name="Futagami T."/>
            <person name="Toyoda A."/>
            <person name="Takaki Y."/>
            <person name="Nishi S."/>
            <person name="Hori S."/>
            <person name="Arai W."/>
            <person name="Tsubouchi T."/>
            <person name="Morono Y."/>
            <person name="Uchiyama I."/>
            <person name="Ito T."/>
            <person name="Fujiyama A."/>
            <person name="Inagaki F."/>
            <person name="Takami H."/>
        </authorList>
    </citation>
    <scope>NUCLEOTIDE SEQUENCE</scope>
    <source>
        <strain evidence="7">Expedition CK06-06</strain>
    </source>
</reference>